<accession>A0AAD1XEP1</accession>
<organism evidence="2 3">
    <name type="scientific">Euplotes crassus</name>
    <dbReference type="NCBI Taxonomy" id="5936"/>
    <lineage>
        <taxon>Eukaryota</taxon>
        <taxon>Sar</taxon>
        <taxon>Alveolata</taxon>
        <taxon>Ciliophora</taxon>
        <taxon>Intramacronucleata</taxon>
        <taxon>Spirotrichea</taxon>
        <taxon>Hypotrichia</taxon>
        <taxon>Euplotida</taxon>
        <taxon>Euplotidae</taxon>
        <taxon>Moneuplotes</taxon>
    </lineage>
</organism>
<feature type="transmembrane region" description="Helical" evidence="1">
    <location>
        <begin position="7"/>
        <end position="28"/>
    </location>
</feature>
<dbReference type="AlphaFoldDB" id="A0AAD1XEP1"/>
<keyword evidence="3" id="KW-1185">Reference proteome</keyword>
<feature type="transmembrane region" description="Helical" evidence="1">
    <location>
        <begin position="196"/>
        <end position="221"/>
    </location>
</feature>
<proteinExistence type="predicted"/>
<reference evidence="2" key="1">
    <citation type="submission" date="2023-07" db="EMBL/GenBank/DDBJ databases">
        <authorList>
            <consortium name="AG Swart"/>
            <person name="Singh M."/>
            <person name="Singh A."/>
            <person name="Seah K."/>
            <person name="Emmerich C."/>
        </authorList>
    </citation>
    <scope>NUCLEOTIDE SEQUENCE</scope>
    <source>
        <strain evidence="2">DP1</strain>
    </source>
</reference>
<dbReference type="Proteomes" id="UP001295684">
    <property type="component" value="Unassembled WGS sequence"/>
</dbReference>
<feature type="transmembrane region" description="Helical" evidence="1">
    <location>
        <begin position="109"/>
        <end position="129"/>
    </location>
</feature>
<sequence length="546" mass="65156">MKQRCLRISLIAFVSFLLMIATFIIIVFSRSVEHSLRDDYGSGSCPKFDIDQEDALQDQLKESKERSGLMHCYCVQQFDDKGYDVRNIEFSNGNHYCNDWVVKYSLNNAMIWGVVFMISLINVYLKVILRIISVHERRHDKTDLVISNTFKMFFVQFFNTAIIILIVNANIKFMPSWSPIFNGEYKDFTTDWYRQIGVSIILTMLFGIFSPHLANSMFWIAGAFFRWKDRYFTCNKKRTKQLFQADYEQMYMGPELLFEYRYSTMLTTVYVSLMFGTGMPILYSIAFFAFFMSYWVDKWTLLRIYQTPPRYDKDLNKTVREWINLAVILHFLFSFWMFSNSIIFGTRQDTIFGINIRSTTEDIDEDYPWLHMGDRVAQYHVVIYLLAFGMFIIIFILKSFVFKAINKIYSTCTRSKTDHLIGFFEDESKVFSNNYFECLQKNEYQNLSRNLRQDKRRLKKFKASLNTEEGKNREDFSQEDRGHIDWLIQRLRTKRKDAEVAYKHKDEDGTKIIDPSYDIRDLKPYKFYINKLKKDMLSKYAEVRND</sequence>
<dbReference type="EMBL" id="CAMPGE010009606">
    <property type="protein sequence ID" value="CAI2368472.1"/>
    <property type="molecule type" value="Genomic_DNA"/>
</dbReference>
<dbReference type="GO" id="GO:0005227">
    <property type="term" value="F:calcium-activated cation channel activity"/>
    <property type="evidence" value="ECO:0007669"/>
    <property type="project" value="InterPro"/>
</dbReference>
<feature type="transmembrane region" description="Helical" evidence="1">
    <location>
        <begin position="150"/>
        <end position="171"/>
    </location>
</feature>
<feature type="transmembrane region" description="Helical" evidence="1">
    <location>
        <begin position="377"/>
        <end position="397"/>
    </location>
</feature>
<dbReference type="PANTHER" id="PTHR13018">
    <property type="entry name" value="PROBABLE MEMBRANE PROTEIN DUF221-RELATED"/>
    <property type="match status" value="1"/>
</dbReference>
<feature type="transmembrane region" description="Helical" evidence="1">
    <location>
        <begin position="322"/>
        <end position="339"/>
    </location>
</feature>
<dbReference type="InterPro" id="IPR045122">
    <property type="entry name" value="Csc1-like"/>
</dbReference>
<dbReference type="PANTHER" id="PTHR13018:SF135">
    <property type="entry name" value="CSC1_OSCA1-LIKE 7TM REGION DOMAIN-CONTAINING PROTEIN"/>
    <property type="match status" value="1"/>
</dbReference>
<gene>
    <name evidence="2" type="ORF">ECRASSUSDP1_LOCUS9765</name>
</gene>
<keyword evidence="1" id="KW-0812">Transmembrane</keyword>
<evidence type="ECO:0000256" key="1">
    <source>
        <dbReference type="SAM" id="Phobius"/>
    </source>
</evidence>
<keyword evidence="1" id="KW-0472">Membrane</keyword>
<comment type="caution">
    <text evidence="2">The sequence shown here is derived from an EMBL/GenBank/DDBJ whole genome shotgun (WGS) entry which is preliminary data.</text>
</comment>
<keyword evidence="1" id="KW-1133">Transmembrane helix</keyword>
<evidence type="ECO:0000313" key="3">
    <source>
        <dbReference type="Proteomes" id="UP001295684"/>
    </source>
</evidence>
<name>A0AAD1XEP1_EUPCR</name>
<protein>
    <recommendedName>
        <fullName evidence="4">CSC1/OSCA1-like cytosolic domain-containing protein</fullName>
    </recommendedName>
</protein>
<dbReference type="GO" id="GO:0005886">
    <property type="term" value="C:plasma membrane"/>
    <property type="evidence" value="ECO:0007669"/>
    <property type="project" value="TreeGrafter"/>
</dbReference>
<evidence type="ECO:0000313" key="2">
    <source>
        <dbReference type="EMBL" id="CAI2368472.1"/>
    </source>
</evidence>
<evidence type="ECO:0008006" key="4">
    <source>
        <dbReference type="Google" id="ProtNLM"/>
    </source>
</evidence>